<dbReference type="GO" id="GO:1990112">
    <property type="term" value="C:RQC complex"/>
    <property type="evidence" value="ECO:0007669"/>
    <property type="project" value="TreeGrafter"/>
</dbReference>
<dbReference type="AlphaFoldDB" id="A0A540M8J2"/>
<proteinExistence type="predicted"/>
<dbReference type="STRING" id="106549.A0A540M8J2"/>
<protein>
    <submittedName>
        <fullName evidence="2">Uncharacterized protein</fullName>
    </submittedName>
</protein>
<sequence length="249" mass="27559">MFREFDLSCFLPPRQKKSNQKTPVDDGSNNNKKINLEHNKAWLLAESGRCVAELENVDPHSVNSSFRLTFCSQVELDSINMSSSAAATVLMVNLGNGMSKSKAKEPLDGILESISLDAPKKAASEKGCENLAKPCAPSVLQVDPNYLNADNELQRIFGSKVVKSFEKHERSGGSSRLVCGGRRAAHILRKTILIIASEHWHRWDGSLSLEFLEVIDGYHHFQKLVLLNHGSENYRPLQGPWSGAECKSA</sequence>
<dbReference type="InterPro" id="IPR006994">
    <property type="entry name" value="TCF25/Rqc1"/>
</dbReference>
<evidence type="ECO:0000313" key="2">
    <source>
        <dbReference type="EMBL" id="TQD94862.1"/>
    </source>
</evidence>
<gene>
    <name evidence="2" type="ORF">C1H46_019562</name>
</gene>
<evidence type="ECO:0000313" key="3">
    <source>
        <dbReference type="Proteomes" id="UP000315295"/>
    </source>
</evidence>
<dbReference type="PANTHER" id="PTHR22684:SF0">
    <property type="entry name" value="RIBOSOME QUALITY CONTROL COMPLEX SUBUNIT TCF25"/>
    <property type="match status" value="1"/>
</dbReference>
<accession>A0A540M8J2</accession>
<dbReference type="EMBL" id="VIEB01000334">
    <property type="protein sequence ID" value="TQD94862.1"/>
    <property type="molecule type" value="Genomic_DNA"/>
</dbReference>
<name>A0A540M8J2_MALBA</name>
<reference evidence="2 3" key="1">
    <citation type="journal article" date="2019" name="G3 (Bethesda)">
        <title>Sequencing of a Wild Apple (Malus baccata) Genome Unravels the Differences Between Cultivated and Wild Apple Species Regarding Disease Resistance and Cold Tolerance.</title>
        <authorList>
            <person name="Chen X."/>
        </authorList>
    </citation>
    <scope>NUCLEOTIDE SEQUENCE [LARGE SCALE GENOMIC DNA]</scope>
    <source>
        <strain evidence="3">cv. Shandingzi</strain>
        <tissue evidence="2">Leaves</tissue>
    </source>
</reference>
<feature type="region of interest" description="Disordered" evidence="1">
    <location>
        <begin position="13"/>
        <end position="32"/>
    </location>
</feature>
<dbReference type="PANTHER" id="PTHR22684">
    <property type="entry name" value="NULP1-RELATED"/>
    <property type="match status" value="1"/>
</dbReference>
<dbReference type="Proteomes" id="UP000315295">
    <property type="component" value="Unassembled WGS sequence"/>
</dbReference>
<evidence type="ECO:0000256" key="1">
    <source>
        <dbReference type="SAM" id="MobiDB-lite"/>
    </source>
</evidence>
<keyword evidence="3" id="KW-1185">Reference proteome</keyword>
<organism evidence="2 3">
    <name type="scientific">Malus baccata</name>
    <name type="common">Siberian crab apple</name>
    <name type="synonym">Pyrus baccata</name>
    <dbReference type="NCBI Taxonomy" id="106549"/>
    <lineage>
        <taxon>Eukaryota</taxon>
        <taxon>Viridiplantae</taxon>
        <taxon>Streptophyta</taxon>
        <taxon>Embryophyta</taxon>
        <taxon>Tracheophyta</taxon>
        <taxon>Spermatophyta</taxon>
        <taxon>Magnoliopsida</taxon>
        <taxon>eudicotyledons</taxon>
        <taxon>Gunneridae</taxon>
        <taxon>Pentapetalae</taxon>
        <taxon>rosids</taxon>
        <taxon>fabids</taxon>
        <taxon>Rosales</taxon>
        <taxon>Rosaceae</taxon>
        <taxon>Amygdaloideae</taxon>
        <taxon>Maleae</taxon>
        <taxon>Malus</taxon>
    </lineage>
</organism>
<comment type="caution">
    <text evidence="2">The sequence shown here is derived from an EMBL/GenBank/DDBJ whole genome shotgun (WGS) entry which is preliminary data.</text>
</comment>